<dbReference type="EMBL" id="JADIMB010000059">
    <property type="protein sequence ID" value="MBO8470955.1"/>
    <property type="molecule type" value="Genomic_DNA"/>
</dbReference>
<dbReference type="SUPFAM" id="SSF51261">
    <property type="entry name" value="Duplicated hybrid motif"/>
    <property type="match status" value="1"/>
</dbReference>
<reference evidence="4" key="1">
    <citation type="submission" date="2020-10" db="EMBL/GenBank/DDBJ databases">
        <authorList>
            <person name="Gilroy R."/>
        </authorList>
    </citation>
    <scope>NUCLEOTIDE SEQUENCE</scope>
    <source>
        <strain evidence="4">B2-22910</strain>
    </source>
</reference>
<dbReference type="Gene3D" id="2.70.70.10">
    <property type="entry name" value="Glucose Permease (Domain IIA)"/>
    <property type="match status" value="1"/>
</dbReference>
<keyword evidence="1" id="KW-0732">Signal</keyword>
<dbReference type="PANTHER" id="PTHR21666:SF289">
    <property type="entry name" value="L-ALA--D-GLU ENDOPEPTIDASE"/>
    <property type="match status" value="1"/>
</dbReference>
<dbReference type="CDD" id="cd12797">
    <property type="entry name" value="M23_peptidase"/>
    <property type="match status" value="1"/>
</dbReference>
<gene>
    <name evidence="4" type="ORF">IAB82_04070</name>
</gene>
<feature type="transmembrane region" description="Helical" evidence="2">
    <location>
        <begin position="34"/>
        <end position="55"/>
    </location>
</feature>
<sequence>MSRQNKDTKVSKFRLTLVDDQTHKQLWSIRFTRLNFLVSVITVCVCAAAAIYSVIAFTPVRTFIPGYPDAHTKRAAIQNAILADSLEEKMKVWEIYATNLRKVISGEEPMRIDSLISLGRSVSMADTDTDLAQKQDSILREQVKEAEQFGLTGQKDRKLPIEGMHFFTPLKGVISQGYDALVHPYIDITAPANSVVKAALDGTVIFAGWNDEAGYTIQLQHSNDIVTIYKHNQKLLKKTGDKVTAGSPIALVGSTGSLSTGDHLHFELWYKGEAADPTKYINF</sequence>
<organism evidence="4 5">
    <name type="scientific">Candidatus Cryptobacteroides faecavium</name>
    <dbReference type="NCBI Taxonomy" id="2840762"/>
    <lineage>
        <taxon>Bacteria</taxon>
        <taxon>Pseudomonadati</taxon>
        <taxon>Bacteroidota</taxon>
        <taxon>Bacteroidia</taxon>
        <taxon>Bacteroidales</taxon>
        <taxon>Candidatus Cryptobacteroides</taxon>
    </lineage>
</organism>
<dbReference type="PANTHER" id="PTHR21666">
    <property type="entry name" value="PEPTIDASE-RELATED"/>
    <property type="match status" value="1"/>
</dbReference>
<keyword evidence="2" id="KW-0472">Membrane</keyword>
<accession>A0A9D9IEW8</accession>
<evidence type="ECO:0000256" key="2">
    <source>
        <dbReference type="SAM" id="Phobius"/>
    </source>
</evidence>
<evidence type="ECO:0000313" key="5">
    <source>
        <dbReference type="Proteomes" id="UP000823603"/>
    </source>
</evidence>
<evidence type="ECO:0000313" key="4">
    <source>
        <dbReference type="EMBL" id="MBO8470955.1"/>
    </source>
</evidence>
<dbReference type="Proteomes" id="UP000823603">
    <property type="component" value="Unassembled WGS sequence"/>
</dbReference>
<dbReference type="AlphaFoldDB" id="A0A9D9IEW8"/>
<dbReference type="Pfam" id="PF01551">
    <property type="entry name" value="Peptidase_M23"/>
    <property type="match status" value="1"/>
</dbReference>
<dbReference type="InterPro" id="IPR016047">
    <property type="entry name" value="M23ase_b-sheet_dom"/>
</dbReference>
<proteinExistence type="predicted"/>
<dbReference type="InterPro" id="IPR011055">
    <property type="entry name" value="Dup_hybrid_motif"/>
</dbReference>
<dbReference type="GO" id="GO:0004222">
    <property type="term" value="F:metalloendopeptidase activity"/>
    <property type="evidence" value="ECO:0007669"/>
    <property type="project" value="TreeGrafter"/>
</dbReference>
<keyword evidence="2" id="KW-1133">Transmembrane helix</keyword>
<keyword evidence="2" id="KW-0812">Transmembrane</keyword>
<comment type="caution">
    <text evidence="4">The sequence shown here is derived from an EMBL/GenBank/DDBJ whole genome shotgun (WGS) entry which is preliminary data.</text>
</comment>
<evidence type="ECO:0000256" key="1">
    <source>
        <dbReference type="ARBA" id="ARBA00022729"/>
    </source>
</evidence>
<protein>
    <submittedName>
        <fullName evidence="4">M23 family metallopeptidase</fullName>
    </submittedName>
</protein>
<evidence type="ECO:0000259" key="3">
    <source>
        <dbReference type="Pfam" id="PF01551"/>
    </source>
</evidence>
<name>A0A9D9IEW8_9BACT</name>
<reference evidence="4" key="2">
    <citation type="journal article" date="2021" name="PeerJ">
        <title>Extensive microbial diversity within the chicken gut microbiome revealed by metagenomics and culture.</title>
        <authorList>
            <person name="Gilroy R."/>
            <person name="Ravi A."/>
            <person name="Getino M."/>
            <person name="Pursley I."/>
            <person name="Horton D.L."/>
            <person name="Alikhan N.F."/>
            <person name="Baker D."/>
            <person name="Gharbi K."/>
            <person name="Hall N."/>
            <person name="Watson M."/>
            <person name="Adriaenssens E.M."/>
            <person name="Foster-Nyarko E."/>
            <person name="Jarju S."/>
            <person name="Secka A."/>
            <person name="Antonio M."/>
            <person name="Oren A."/>
            <person name="Chaudhuri R.R."/>
            <person name="La Ragione R."/>
            <person name="Hildebrand F."/>
            <person name="Pallen M.J."/>
        </authorList>
    </citation>
    <scope>NUCLEOTIDE SEQUENCE</scope>
    <source>
        <strain evidence="4">B2-22910</strain>
    </source>
</reference>
<dbReference type="InterPro" id="IPR050570">
    <property type="entry name" value="Cell_wall_metabolism_enzyme"/>
</dbReference>
<feature type="domain" description="M23ase beta-sheet core" evidence="3">
    <location>
        <begin position="183"/>
        <end position="277"/>
    </location>
</feature>